<evidence type="ECO:0000256" key="4">
    <source>
        <dbReference type="ARBA" id="ARBA00022552"/>
    </source>
</evidence>
<feature type="domain" description="Ribosomal RNA small subunit methyltransferase E PUA-like" evidence="12">
    <location>
        <begin position="16"/>
        <end position="62"/>
    </location>
</feature>
<comment type="catalytic activity">
    <reaction evidence="9 10">
        <text>uridine(1498) in 16S rRNA + S-adenosyl-L-methionine = N(3)-methyluridine(1498) in 16S rRNA + S-adenosyl-L-homocysteine + H(+)</text>
        <dbReference type="Rhea" id="RHEA:42920"/>
        <dbReference type="Rhea" id="RHEA-COMP:10283"/>
        <dbReference type="Rhea" id="RHEA-COMP:10284"/>
        <dbReference type="ChEBI" id="CHEBI:15378"/>
        <dbReference type="ChEBI" id="CHEBI:57856"/>
        <dbReference type="ChEBI" id="CHEBI:59789"/>
        <dbReference type="ChEBI" id="CHEBI:65315"/>
        <dbReference type="ChEBI" id="CHEBI:74502"/>
        <dbReference type="EC" id="2.1.1.193"/>
    </reaction>
</comment>
<dbReference type="Gene3D" id="2.40.240.20">
    <property type="entry name" value="Hypothetical PUA domain-like, domain 1"/>
    <property type="match status" value="1"/>
</dbReference>
<dbReference type="Pfam" id="PF04452">
    <property type="entry name" value="Methyltrans_RNA"/>
    <property type="match status" value="1"/>
</dbReference>
<dbReference type="Gene3D" id="3.40.1280.10">
    <property type="match status" value="1"/>
</dbReference>
<proteinExistence type="inferred from homology"/>
<dbReference type="STRING" id="1524460.IX84_23250"/>
<comment type="similarity">
    <text evidence="2 10">Belongs to the RNA methyltransferase RsmE family.</text>
</comment>
<keyword evidence="3 10" id="KW-0963">Cytoplasm</keyword>
<dbReference type="AlphaFoldDB" id="A0A098S116"/>
<keyword evidence="14" id="KW-1185">Reference proteome</keyword>
<evidence type="ECO:0000256" key="5">
    <source>
        <dbReference type="ARBA" id="ARBA00022603"/>
    </source>
</evidence>
<evidence type="ECO:0000256" key="8">
    <source>
        <dbReference type="ARBA" id="ARBA00025699"/>
    </source>
</evidence>
<evidence type="ECO:0000256" key="1">
    <source>
        <dbReference type="ARBA" id="ARBA00004496"/>
    </source>
</evidence>
<evidence type="ECO:0000313" key="14">
    <source>
        <dbReference type="Proteomes" id="UP000029736"/>
    </source>
</evidence>
<name>A0A098S116_9BACT</name>
<dbReference type="GO" id="GO:0005737">
    <property type="term" value="C:cytoplasm"/>
    <property type="evidence" value="ECO:0007669"/>
    <property type="project" value="UniProtKB-SubCell"/>
</dbReference>
<evidence type="ECO:0000256" key="2">
    <source>
        <dbReference type="ARBA" id="ARBA00005528"/>
    </source>
</evidence>
<dbReference type="PANTHER" id="PTHR30027">
    <property type="entry name" value="RIBOSOMAL RNA SMALL SUBUNIT METHYLTRANSFERASE E"/>
    <property type="match status" value="1"/>
</dbReference>
<comment type="subcellular location">
    <subcellularLocation>
        <location evidence="1 10">Cytoplasm</location>
    </subcellularLocation>
</comment>
<dbReference type="PANTHER" id="PTHR30027:SF3">
    <property type="entry name" value="16S RRNA (URACIL(1498)-N(3))-METHYLTRANSFERASE"/>
    <property type="match status" value="1"/>
</dbReference>
<evidence type="ECO:0000313" key="13">
    <source>
        <dbReference type="EMBL" id="KGE86059.1"/>
    </source>
</evidence>
<dbReference type="SUPFAM" id="SSF75217">
    <property type="entry name" value="alpha/beta knot"/>
    <property type="match status" value="1"/>
</dbReference>
<evidence type="ECO:0000256" key="3">
    <source>
        <dbReference type="ARBA" id="ARBA00022490"/>
    </source>
</evidence>
<dbReference type="GO" id="GO:0070042">
    <property type="term" value="F:rRNA (uridine-N3-)-methyltransferase activity"/>
    <property type="evidence" value="ECO:0007669"/>
    <property type="project" value="TreeGrafter"/>
</dbReference>
<dbReference type="CDD" id="cd18084">
    <property type="entry name" value="RsmE-like"/>
    <property type="match status" value="1"/>
</dbReference>
<dbReference type="NCBIfam" id="TIGR00046">
    <property type="entry name" value="RsmE family RNA methyltransferase"/>
    <property type="match status" value="1"/>
</dbReference>
<feature type="domain" description="Ribosomal RNA small subunit methyltransferase E methyltransferase" evidence="11">
    <location>
        <begin position="73"/>
        <end position="229"/>
    </location>
</feature>
<organism evidence="13 14">
    <name type="scientific">Phaeodactylibacter xiamenensis</name>
    <dbReference type="NCBI Taxonomy" id="1524460"/>
    <lineage>
        <taxon>Bacteria</taxon>
        <taxon>Pseudomonadati</taxon>
        <taxon>Bacteroidota</taxon>
        <taxon>Saprospiria</taxon>
        <taxon>Saprospirales</taxon>
        <taxon>Haliscomenobacteraceae</taxon>
        <taxon>Phaeodactylibacter</taxon>
    </lineage>
</organism>
<gene>
    <name evidence="13" type="ORF">IX84_23250</name>
</gene>
<keyword evidence="7 10" id="KW-0949">S-adenosyl-L-methionine</keyword>
<dbReference type="Proteomes" id="UP000029736">
    <property type="component" value="Unassembled WGS sequence"/>
</dbReference>
<dbReference type="Pfam" id="PF20260">
    <property type="entry name" value="PUA_4"/>
    <property type="match status" value="1"/>
</dbReference>
<dbReference type="InterPro" id="IPR029026">
    <property type="entry name" value="tRNA_m1G_MTases_N"/>
</dbReference>
<dbReference type="InterPro" id="IPR015947">
    <property type="entry name" value="PUA-like_sf"/>
</dbReference>
<dbReference type="InterPro" id="IPR046887">
    <property type="entry name" value="RsmE_PUA-like"/>
</dbReference>
<dbReference type="GO" id="GO:0070475">
    <property type="term" value="P:rRNA base methylation"/>
    <property type="evidence" value="ECO:0007669"/>
    <property type="project" value="TreeGrafter"/>
</dbReference>
<comment type="function">
    <text evidence="8 10">Specifically methylates the N3 position of the uracil ring of uridine 1498 (m3U1498) in 16S rRNA. Acts on the fully assembled 30S ribosomal subunit.</text>
</comment>
<keyword evidence="6 10" id="KW-0808">Transferase</keyword>
<evidence type="ECO:0000259" key="12">
    <source>
        <dbReference type="Pfam" id="PF20260"/>
    </source>
</evidence>
<dbReference type="EC" id="2.1.1.193" evidence="10"/>
<dbReference type="InterPro" id="IPR046886">
    <property type="entry name" value="RsmE_MTase_dom"/>
</dbReference>
<comment type="caution">
    <text evidence="13">The sequence shown here is derived from an EMBL/GenBank/DDBJ whole genome shotgun (WGS) entry which is preliminary data.</text>
</comment>
<evidence type="ECO:0000256" key="9">
    <source>
        <dbReference type="ARBA" id="ARBA00047944"/>
    </source>
</evidence>
<keyword evidence="5 10" id="KW-0489">Methyltransferase</keyword>
<evidence type="ECO:0000256" key="6">
    <source>
        <dbReference type="ARBA" id="ARBA00022679"/>
    </source>
</evidence>
<dbReference type="RefSeq" id="WP_044226043.1">
    <property type="nucleotide sequence ID" value="NZ_JBKAGJ010000002.1"/>
</dbReference>
<accession>A0A098S116</accession>
<evidence type="ECO:0000259" key="11">
    <source>
        <dbReference type="Pfam" id="PF04452"/>
    </source>
</evidence>
<evidence type="ECO:0000256" key="10">
    <source>
        <dbReference type="PIRNR" id="PIRNR015601"/>
    </source>
</evidence>
<sequence>MNIFFTDQVRGEVAALPESEARHCIQVLRHKVGDRIRFIDGQGGLYEGEIAEAGKKTCLLKVISHKENHGKRSYRVHLAVAPTKNISRMEWLLEKATEIGLDTFTPLLCSHSERRVLKMERLEKIVLSAAKQSVKAYLPQLNPLIGFDDFLAETDREADRFIAYLGNGVKGALKQNYKAGQDVCLLIGPEGGFSPQEAEAAAEAGFTPVTLGESRLRTETAALVACHTIHLLNA</sequence>
<reference evidence="13 14" key="1">
    <citation type="journal article" date="2014" name="Int. J. Syst. Evol. Microbiol.">
        <title>Phaeodactylibacter xiamenensis gen. nov., sp. nov., a member of the family Saprospiraceae isolated from the marine alga Phaeodactylum tricornutum.</title>
        <authorList>
            <person name="Chen Z.Jr."/>
            <person name="Lei X."/>
            <person name="Lai Q."/>
            <person name="Li Y."/>
            <person name="Zhang B."/>
            <person name="Zhang J."/>
            <person name="Zhang H."/>
            <person name="Yang L."/>
            <person name="Zheng W."/>
            <person name="Tian Y."/>
            <person name="Yu Z."/>
            <person name="Xu H.Jr."/>
            <person name="Zheng T."/>
        </authorList>
    </citation>
    <scope>NUCLEOTIDE SEQUENCE [LARGE SCALE GENOMIC DNA]</scope>
    <source>
        <strain evidence="13 14">KD52</strain>
    </source>
</reference>
<dbReference type="SUPFAM" id="SSF88697">
    <property type="entry name" value="PUA domain-like"/>
    <property type="match status" value="1"/>
</dbReference>
<dbReference type="PIRSF" id="PIRSF015601">
    <property type="entry name" value="MTase_slr0722"/>
    <property type="match status" value="1"/>
</dbReference>
<dbReference type="InterPro" id="IPR029028">
    <property type="entry name" value="Alpha/beta_knot_MTases"/>
</dbReference>
<evidence type="ECO:0000256" key="7">
    <source>
        <dbReference type="ARBA" id="ARBA00022691"/>
    </source>
</evidence>
<keyword evidence="4 10" id="KW-0698">rRNA processing</keyword>
<dbReference type="NCBIfam" id="NF008702">
    <property type="entry name" value="PRK11713.6-1"/>
    <property type="match status" value="1"/>
</dbReference>
<dbReference type="OrthoDB" id="9815641at2"/>
<dbReference type="EMBL" id="JPOS01000082">
    <property type="protein sequence ID" value="KGE86059.1"/>
    <property type="molecule type" value="Genomic_DNA"/>
</dbReference>
<dbReference type="InterPro" id="IPR006700">
    <property type="entry name" value="RsmE"/>
</dbReference>
<protein>
    <recommendedName>
        <fullName evidence="10">Ribosomal RNA small subunit methyltransferase E</fullName>
        <ecNumber evidence="10">2.1.1.193</ecNumber>
    </recommendedName>
</protein>